<keyword evidence="2" id="KW-1185">Reference proteome</keyword>
<protein>
    <submittedName>
        <fullName evidence="1">Uncharacterized protein</fullName>
    </submittedName>
</protein>
<sequence length="251" mass="26567">MCFPILLDGHLNHQTWSYLRVDNPRPPFCIIPTGLTLSKFDPTTQNPTQIAVAQGKTLSTAAPCSVHRTSTGDSLAGAPSLGNHFDGSIAAQGEAPVILERGDTRGSTIHDQLNPVVLLAAPNLIPQFTTPGVIPEEAHSSLTPRDLPNARAVHIGHPHCHGHIINHCRVGATPMDTVVTQASKSFVTPTLKPVVDLANKPVDALVHIVVRAGKGKENEVVVEVLRQWVLVAGSSSVVAIPPPVVHVGPTL</sequence>
<dbReference type="Proteomes" id="UP001604336">
    <property type="component" value="Unassembled WGS sequence"/>
</dbReference>
<comment type="caution">
    <text evidence="1">The sequence shown here is derived from an EMBL/GenBank/DDBJ whole genome shotgun (WGS) entry which is preliminary data.</text>
</comment>
<organism evidence="1 2">
    <name type="scientific">Abeliophyllum distichum</name>
    <dbReference type="NCBI Taxonomy" id="126358"/>
    <lineage>
        <taxon>Eukaryota</taxon>
        <taxon>Viridiplantae</taxon>
        <taxon>Streptophyta</taxon>
        <taxon>Embryophyta</taxon>
        <taxon>Tracheophyta</taxon>
        <taxon>Spermatophyta</taxon>
        <taxon>Magnoliopsida</taxon>
        <taxon>eudicotyledons</taxon>
        <taxon>Gunneridae</taxon>
        <taxon>Pentapetalae</taxon>
        <taxon>asterids</taxon>
        <taxon>lamiids</taxon>
        <taxon>Lamiales</taxon>
        <taxon>Oleaceae</taxon>
        <taxon>Forsythieae</taxon>
        <taxon>Abeliophyllum</taxon>
    </lineage>
</organism>
<evidence type="ECO:0000313" key="1">
    <source>
        <dbReference type="EMBL" id="KAL2533353.1"/>
    </source>
</evidence>
<accession>A0ABD1V7M5</accession>
<name>A0ABD1V7M5_9LAMI</name>
<proteinExistence type="predicted"/>
<dbReference type="EMBL" id="JBFOLK010000002">
    <property type="protein sequence ID" value="KAL2533353.1"/>
    <property type="molecule type" value="Genomic_DNA"/>
</dbReference>
<evidence type="ECO:0000313" key="2">
    <source>
        <dbReference type="Proteomes" id="UP001604336"/>
    </source>
</evidence>
<gene>
    <name evidence="1" type="ORF">Adt_06704</name>
</gene>
<reference evidence="2" key="1">
    <citation type="submission" date="2024-07" db="EMBL/GenBank/DDBJ databases">
        <title>Two chromosome-level genome assemblies of Korean endemic species Abeliophyllum distichum and Forsythia ovata (Oleaceae).</title>
        <authorList>
            <person name="Jang H."/>
        </authorList>
    </citation>
    <scope>NUCLEOTIDE SEQUENCE [LARGE SCALE GENOMIC DNA]</scope>
</reference>
<dbReference type="AlphaFoldDB" id="A0ABD1V7M5"/>